<protein>
    <recommendedName>
        <fullName evidence="7">adenine phosphoribosyltransferase</fullName>
        <ecNumber evidence="7">2.4.2.7</ecNumber>
    </recommendedName>
</protein>
<organism evidence="14 15">
    <name type="scientific">Pelagomonas calceolata</name>
    <dbReference type="NCBI Taxonomy" id="35677"/>
    <lineage>
        <taxon>Eukaryota</taxon>
        <taxon>Sar</taxon>
        <taxon>Stramenopiles</taxon>
        <taxon>Ochrophyta</taxon>
        <taxon>Pelagophyceae</taxon>
        <taxon>Pelagomonadales</taxon>
        <taxon>Pelagomonadaceae</taxon>
        <taxon>Pelagomonas</taxon>
    </lineage>
</organism>
<evidence type="ECO:0000259" key="13">
    <source>
        <dbReference type="Pfam" id="PF00156"/>
    </source>
</evidence>
<evidence type="ECO:0000256" key="3">
    <source>
        <dbReference type="ARBA" id="ARBA00004496"/>
    </source>
</evidence>
<dbReference type="Pfam" id="PF00156">
    <property type="entry name" value="Pribosyltran"/>
    <property type="match status" value="1"/>
</dbReference>
<accession>A0A8J2WUQ0</accession>
<sequence length="250" mass="26701">MLRTQLAAAALLLFATTTNCQQQSCMGSQLSSLMATAGTTRDAYTPDGPVAKRIASVTPYFPFKGIPKFYDIGGFLKDPEAFALVVEVLVERYRNEDITSICGLDARGFVLGPPLALALKKPFFMLRKKGKMPNVVTGEAYAKEYAGNDALSIPRGAVSAGDKVLVIDDLVATGGTLLAAIELIKKFDGKIVECACVVELKFLDARGAFDKKGHGDVPIWAMMSEDILTLDGLADASIPTDGYVDDGEAH</sequence>
<evidence type="ECO:0000256" key="7">
    <source>
        <dbReference type="ARBA" id="ARBA00011893"/>
    </source>
</evidence>
<dbReference type="AlphaFoldDB" id="A0A8J2WUQ0"/>
<comment type="caution">
    <text evidence="14">The sequence shown here is derived from an EMBL/GenBank/DDBJ whole genome shotgun (WGS) entry which is preliminary data.</text>
</comment>
<dbReference type="CDD" id="cd06223">
    <property type="entry name" value="PRTases_typeI"/>
    <property type="match status" value="1"/>
</dbReference>
<proteinExistence type="inferred from homology"/>
<evidence type="ECO:0000256" key="12">
    <source>
        <dbReference type="SAM" id="SignalP"/>
    </source>
</evidence>
<dbReference type="EC" id="2.4.2.7" evidence="7"/>
<name>A0A8J2WUQ0_9STRA</name>
<reference evidence="14" key="1">
    <citation type="submission" date="2021-11" db="EMBL/GenBank/DDBJ databases">
        <authorList>
            <consortium name="Genoscope - CEA"/>
            <person name="William W."/>
        </authorList>
    </citation>
    <scope>NUCLEOTIDE SEQUENCE</scope>
</reference>
<feature type="domain" description="Phosphoribosyltransferase" evidence="13">
    <location>
        <begin position="78"/>
        <end position="199"/>
    </location>
</feature>
<dbReference type="GO" id="GO:0006166">
    <property type="term" value="P:purine ribonucleoside salvage"/>
    <property type="evidence" value="ECO:0007669"/>
    <property type="project" value="UniProtKB-KW"/>
</dbReference>
<evidence type="ECO:0000256" key="2">
    <source>
        <dbReference type="ARBA" id="ARBA00003968"/>
    </source>
</evidence>
<evidence type="ECO:0000256" key="6">
    <source>
        <dbReference type="ARBA" id="ARBA00011738"/>
    </source>
</evidence>
<evidence type="ECO:0000256" key="11">
    <source>
        <dbReference type="ARBA" id="ARBA00022726"/>
    </source>
</evidence>
<dbReference type="OrthoDB" id="363185at2759"/>
<dbReference type="PANTHER" id="PTHR11776:SF7">
    <property type="entry name" value="PHOSPHORIBOSYLTRANSFERASE DOMAIN-CONTAINING PROTEIN"/>
    <property type="match status" value="1"/>
</dbReference>
<dbReference type="GO" id="GO:0005737">
    <property type="term" value="C:cytoplasm"/>
    <property type="evidence" value="ECO:0007669"/>
    <property type="project" value="UniProtKB-SubCell"/>
</dbReference>
<dbReference type="Proteomes" id="UP000789595">
    <property type="component" value="Unassembled WGS sequence"/>
</dbReference>
<feature type="chain" id="PRO_5035247757" description="adenine phosphoribosyltransferase" evidence="12">
    <location>
        <begin position="21"/>
        <end position="250"/>
    </location>
</feature>
<evidence type="ECO:0000256" key="10">
    <source>
        <dbReference type="ARBA" id="ARBA00022679"/>
    </source>
</evidence>
<comment type="subcellular location">
    <subcellularLocation>
        <location evidence="3">Cytoplasm</location>
    </subcellularLocation>
</comment>
<evidence type="ECO:0000256" key="8">
    <source>
        <dbReference type="ARBA" id="ARBA00022490"/>
    </source>
</evidence>
<evidence type="ECO:0000256" key="1">
    <source>
        <dbReference type="ARBA" id="ARBA00000868"/>
    </source>
</evidence>
<evidence type="ECO:0000256" key="5">
    <source>
        <dbReference type="ARBA" id="ARBA00008391"/>
    </source>
</evidence>
<dbReference type="PANTHER" id="PTHR11776">
    <property type="entry name" value="ADENINE PHOSPHORIBOSYLTRANSFERASE"/>
    <property type="match status" value="1"/>
</dbReference>
<dbReference type="FunFam" id="3.40.50.2020:FF:000004">
    <property type="entry name" value="Adenine phosphoribosyltransferase"/>
    <property type="match status" value="1"/>
</dbReference>
<comment type="similarity">
    <text evidence="5">Belongs to the purine/pyrimidine phosphoribosyltransferase family.</text>
</comment>
<dbReference type="SUPFAM" id="SSF53271">
    <property type="entry name" value="PRTase-like"/>
    <property type="match status" value="1"/>
</dbReference>
<evidence type="ECO:0000313" key="14">
    <source>
        <dbReference type="EMBL" id="CAH0366325.1"/>
    </source>
</evidence>
<keyword evidence="9" id="KW-0328">Glycosyltransferase</keyword>
<dbReference type="EMBL" id="CAKKNE010000001">
    <property type="protein sequence ID" value="CAH0366325.1"/>
    <property type="molecule type" value="Genomic_DNA"/>
</dbReference>
<feature type="signal peptide" evidence="12">
    <location>
        <begin position="1"/>
        <end position="20"/>
    </location>
</feature>
<dbReference type="InterPro" id="IPR050120">
    <property type="entry name" value="Adenine_PRTase"/>
</dbReference>
<keyword evidence="11" id="KW-0660">Purine salvage</keyword>
<evidence type="ECO:0000313" key="15">
    <source>
        <dbReference type="Proteomes" id="UP000789595"/>
    </source>
</evidence>
<evidence type="ECO:0000256" key="4">
    <source>
        <dbReference type="ARBA" id="ARBA00004659"/>
    </source>
</evidence>
<dbReference type="GO" id="GO:0003999">
    <property type="term" value="F:adenine phosphoribosyltransferase activity"/>
    <property type="evidence" value="ECO:0007669"/>
    <property type="project" value="UniProtKB-EC"/>
</dbReference>
<dbReference type="InterPro" id="IPR029057">
    <property type="entry name" value="PRTase-like"/>
</dbReference>
<keyword evidence="12" id="KW-0732">Signal</keyword>
<gene>
    <name evidence="14" type="ORF">PECAL_1P28100</name>
</gene>
<comment type="function">
    <text evidence="2">Catalyzes a salvage reaction resulting in the formation of AMP, that is energically less costly than de novo synthesis.</text>
</comment>
<evidence type="ECO:0000256" key="9">
    <source>
        <dbReference type="ARBA" id="ARBA00022676"/>
    </source>
</evidence>
<comment type="subunit">
    <text evidence="6">Homodimer.</text>
</comment>
<dbReference type="InterPro" id="IPR000836">
    <property type="entry name" value="PRTase_dom"/>
</dbReference>
<dbReference type="NCBIfam" id="NF002636">
    <property type="entry name" value="PRK02304.1-5"/>
    <property type="match status" value="1"/>
</dbReference>
<dbReference type="Gene3D" id="3.40.50.2020">
    <property type="match status" value="1"/>
</dbReference>
<comment type="pathway">
    <text evidence="4">Purine metabolism; AMP biosynthesis via salvage pathway; AMP from adenine: step 1/1.</text>
</comment>
<comment type="catalytic activity">
    <reaction evidence="1">
        <text>AMP + diphosphate = 5-phospho-alpha-D-ribose 1-diphosphate + adenine</text>
        <dbReference type="Rhea" id="RHEA:16609"/>
        <dbReference type="ChEBI" id="CHEBI:16708"/>
        <dbReference type="ChEBI" id="CHEBI:33019"/>
        <dbReference type="ChEBI" id="CHEBI:58017"/>
        <dbReference type="ChEBI" id="CHEBI:456215"/>
        <dbReference type="EC" id="2.4.2.7"/>
    </reaction>
</comment>
<keyword evidence="15" id="KW-1185">Reference proteome</keyword>
<keyword evidence="8" id="KW-0963">Cytoplasm</keyword>
<keyword evidence="10" id="KW-0808">Transferase</keyword>